<gene>
    <name evidence="4" type="ORF">EG328_004582</name>
</gene>
<organism evidence="4 5">
    <name type="scientific">Venturia inaequalis</name>
    <name type="common">Apple scab fungus</name>
    <dbReference type="NCBI Taxonomy" id="5025"/>
    <lineage>
        <taxon>Eukaryota</taxon>
        <taxon>Fungi</taxon>
        <taxon>Dikarya</taxon>
        <taxon>Ascomycota</taxon>
        <taxon>Pezizomycotina</taxon>
        <taxon>Dothideomycetes</taxon>
        <taxon>Pleosporomycetidae</taxon>
        <taxon>Venturiales</taxon>
        <taxon>Venturiaceae</taxon>
        <taxon>Venturia</taxon>
    </lineage>
</organism>
<reference evidence="4 5" key="1">
    <citation type="submission" date="2018-12" db="EMBL/GenBank/DDBJ databases">
        <title>Venturia inaequalis Genome Resource.</title>
        <authorList>
            <person name="Lichtner F.J."/>
        </authorList>
    </citation>
    <scope>NUCLEOTIDE SEQUENCE [LARGE SCALE GENOMIC DNA]</scope>
    <source>
        <strain evidence="4 5">120213</strain>
    </source>
</reference>
<dbReference type="Proteomes" id="UP000447873">
    <property type="component" value="Unassembled WGS sequence"/>
</dbReference>
<proteinExistence type="predicted"/>
<sequence>MGALETITYSLLCIEMFAVMAVVLTRRCFSARWQQKILRPFPRFGLIKNASIPLLALSMLFVYSYRRVKELDARKQEQGSIEHSVMLQNRGDLAWAQRNMYISLIDLYLAVLLWLILGINDETHETPVIGPDGLAPVGPNASKGLPTTQSSSAAHPRFRVTIKAPPTTSSATNESNARRSPTTNTSLLHPSSSASLAIDPRGLREIEESMMQQASGEALFSTGNESKEDDSISTDPRSHREIQNATIHSPTTSSTRNAFRGRGGSATTNVSRPRASRSESPDTDPWSLKDMYEARLLENGGRGSSDGSGSVEDEYGSEEDESLHTDSRRLRRRQNASRRGRGDFGSSTGFESE</sequence>
<evidence type="ECO:0000313" key="5">
    <source>
        <dbReference type="Proteomes" id="UP000447873"/>
    </source>
</evidence>
<feature type="transmembrane region" description="Helical" evidence="2">
    <location>
        <begin position="6"/>
        <end position="25"/>
    </location>
</feature>
<evidence type="ECO:0000256" key="1">
    <source>
        <dbReference type="SAM" id="MobiDB-lite"/>
    </source>
</evidence>
<feature type="compositionally biased region" description="Polar residues" evidence="1">
    <location>
        <begin position="243"/>
        <end position="257"/>
    </location>
</feature>
<protein>
    <recommendedName>
        <fullName evidence="3">BAP29/BAP31 transmembrane domain-containing protein</fullName>
    </recommendedName>
</protein>
<feature type="transmembrane region" description="Helical" evidence="2">
    <location>
        <begin position="100"/>
        <end position="119"/>
    </location>
</feature>
<keyword evidence="2" id="KW-0812">Transmembrane</keyword>
<evidence type="ECO:0000256" key="2">
    <source>
        <dbReference type="SAM" id="Phobius"/>
    </source>
</evidence>
<feature type="compositionally biased region" description="Acidic residues" evidence="1">
    <location>
        <begin position="311"/>
        <end position="321"/>
    </location>
</feature>
<feature type="compositionally biased region" description="Low complexity" evidence="1">
    <location>
        <begin position="186"/>
        <end position="197"/>
    </location>
</feature>
<evidence type="ECO:0000313" key="4">
    <source>
        <dbReference type="EMBL" id="KAE9986863.1"/>
    </source>
</evidence>
<feature type="domain" description="BAP29/BAP31 transmembrane" evidence="3">
    <location>
        <begin position="6"/>
        <end position="117"/>
    </location>
</feature>
<dbReference type="AlphaFoldDB" id="A0A8H3VFS1"/>
<dbReference type="EMBL" id="WNWS01000025">
    <property type="protein sequence ID" value="KAE9986863.1"/>
    <property type="molecule type" value="Genomic_DNA"/>
</dbReference>
<feature type="compositionally biased region" description="Basic and acidic residues" evidence="1">
    <location>
        <begin position="225"/>
        <end position="242"/>
    </location>
</feature>
<dbReference type="InterPro" id="IPR040463">
    <property type="entry name" value="BAP29/BAP31_N"/>
</dbReference>
<evidence type="ECO:0000259" key="3">
    <source>
        <dbReference type="Pfam" id="PF05529"/>
    </source>
</evidence>
<feature type="region of interest" description="Disordered" evidence="1">
    <location>
        <begin position="210"/>
        <end position="353"/>
    </location>
</feature>
<comment type="caution">
    <text evidence="4">The sequence shown here is derived from an EMBL/GenBank/DDBJ whole genome shotgun (WGS) entry which is preliminary data.</text>
</comment>
<feature type="region of interest" description="Disordered" evidence="1">
    <location>
        <begin position="130"/>
        <end position="198"/>
    </location>
</feature>
<accession>A0A8H3VFS1</accession>
<feature type="transmembrane region" description="Helical" evidence="2">
    <location>
        <begin position="46"/>
        <end position="65"/>
    </location>
</feature>
<name>A0A8H3VFS1_VENIN</name>
<feature type="compositionally biased region" description="Polar residues" evidence="1">
    <location>
        <begin position="166"/>
        <end position="185"/>
    </location>
</feature>
<keyword evidence="2" id="KW-1133">Transmembrane helix</keyword>
<dbReference type="Pfam" id="PF05529">
    <property type="entry name" value="Bap31"/>
    <property type="match status" value="1"/>
</dbReference>
<feature type="compositionally biased region" description="Basic residues" evidence="1">
    <location>
        <begin position="329"/>
        <end position="339"/>
    </location>
</feature>
<keyword evidence="2" id="KW-0472">Membrane</keyword>